<dbReference type="Proteomes" id="UP000237000">
    <property type="component" value="Unassembled WGS sequence"/>
</dbReference>
<organism evidence="1 2">
    <name type="scientific">Trema orientale</name>
    <name type="common">Charcoal tree</name>
    <name type="synonym">Celtis orientalis</name>
    <dbReference type="NCBI Taxonomy" id="63057"/>
    <lineage>
        <taxon>Eukaryota</taxon>
        <taxon>Viridiplantae</taxon>
        <taxon>Streptophyta</taxon>
        <taxon>Embryophyta</taxon>
        <taxon>Tracheophyta</taxon>
        <taxon>Spermatophyta</taxon>
        <taxon>Magnoliopsida</taxon>
        <taxon>eudicotyledons</taxon>
        <taxon>Gunneridae</taxon>
        <taxon>Pentapetalae</taxon>
        <taxon>rosids</taxon>
        <taxon>fabids</taxon>
        <taxon>Rosales</taxon>
        <taxon>Cannabaceae</taxon>
        <taxon>Trema</taxon>
    </lineage>
</organism>
<accession>A0A2P5G0A3</accession>
<name>A0A2P5G0A3_TREOI</name>
<protein>
    <submittedName>
        <fullName evidence="1">Uncharacterized protein</fullName>
    </submittedName>
</protein>
<sequence length="74" mass="8166">MENRGTVKIMGTTTNKSGEVEEEVVVLSSAAACKTERASNWPTLLTRVLASDFFSLVFGQRLAAKEKLESFVER</sequence>
<comment type="caution">
    <text evidence="1">The sequence shown here is derived from an EMBL/GenBank/DDBJ whole genome shotgun (WGS) entry which is preliminary data.</text>
</comment>
<evidence type="ECO:0000313" key="2">
    <source>
        <dbReference type="Proteomes" id="UP000237000"/>
    </source>
</evidence>
<proteinExistence type="predicted"/>
<dbReference type="EMBL" id="JXTC01000002">
    <property type="protein sequence ID" value="POO03439.1"/>
    <property type="molecule type" value="Genomic_DNA"/>
</dbReference>
<dbReference type="AlphaFoldDB" id="A0A2P5G0A3"/>
<evidence type="ECO:0000313" key="1">
    <source>
        <dbReference type="EMBL" id="POO03439.1"/>
    </source>
</evidence>
<keyword evidence="2" id="KW-1185">Reference proteome</keyword>
<dbReference type="InParanoid" id="A0A2P5G0A3"/>
<reference evidence="2" key="1">
    <citation type="submission" date="2016-06" db="EMBL/GenBank/DDBJ databases">
        <title>Parallel loss of symbiosis genes in relatives of nitrogen-fixing non-legume Parasponia.</title>
        <authorList>
            <person name="Van Velzen R."/>
            <person name="Holmer R."/>
            <person name="Bu F."/>
            <person name="Rutten L."/>
            <person name="Van Zeijl A."/>
            <person name="Liu W."/>
            <person name="Santuari L."/>
            <person name="Cao Q."/>
            <person name="Sharma T."/>
            <person name="Shen D."/>
            <person name="Roswanjaya Y."/>
            <person name="Wardhani T."/>
            <person name="Kalhor M.S."/>
            <person name="Jansen J."/>
            <person name="Van den Hoogen J."/>
            <person name="Gungor B."/>
            <person name="Hartog M."/>
            <person name="Hontelez J."/>
            <person name="Verver J."/>
            <person name="Yang W.-C."/>
            <person name="Schijlen E."/>
            <person name="Repin R."/>
            <person name="Schilthuizen M."/>
            <person name="Schranz E."/>
            <person name="Heidstra R."/>
            <person name="Miyata K."/>
            <person name="Fedorova E."/>
            <person name="Kohlen W."/>
            <person name="Bisseling T."/>
            <person name="Smit S."/>
            <person name="Geurts R."/>
        </authorList>
    </citation>
    <scope>NUCLEOTIDE SEQUENCE [LARGE SCALE GENOMIC DNA]</scope>
    <source>
        <strain evidence="2">cv. RG33-2</strain>
    </source>
</reference>
<gene>
    <name evidence="1" type="ORF">TorRG33x02_006440</name>
</gene>